<dbReference type="OrthoDB" id="9810588at2"/>
<dbReference type="Pfam" id="PF00111">
    <property type="entry name" value="Fer2"/>
    <property type="match status" value="1"/>
</dbReference>
<gene>
    <name evidence="2" type="ORF">DQX05_09135</name>
</gene>
<dbReference type="SUPFAM" id="SSF54292">
    <property type="entry name" value="2Fe-2S ferredoxin-like"/>
    <property type="match status" value="1"/>
</dbReference>
<accession>A0A3A3GJB2</accession>
<dbReference type="AlphaFoldDB" id="A0A3A3GJB2"/>
<proteinExistence type="predicted"/>
<dbReference type="RefSeq" id="WP_119792876.1">
    <property type="nucleotide sequence ID" value="NZ_QYZD01000006.1"/>
</dbReference>
<feature type="domain" description="2Fe-2S ferredoxin-type" evidence="1">
    <location>
        <begin position="3"/>
        <end position="99"/>
    </location>
</feature>
<dbReference type="Proteomes" id="UP000266177">
    <property type="component" value="Unassembled WGS sequence"/>
</dbReference>
<dbReference type="PROSITE" id="PS51085">
    <property type="entry name" value="2FE2S_FER_2"/>
    <property type="match status" value="1"/>
</dbReference>
<dbReference type="InterPro" id="IPR012675">
    <property type="entry name" value="Beta-grasp_dom_sf"/>
</dbReference>
<dbReference type="InterPro" id="IPR036010">
    <property type="entry name" value="2Fe-2S_ferredoxin-like_sf"/>
</dbReference>
<evidence type="ECO:0000313" key="3">
    <source>
        <dbReference type="Proteomes" id="UP000266177"/>
    </source>
</evidence>
<name>A0A3A3GJB2_PANTH</name>
<reference evidence="2 3" key="1">
    <citation type="submission" date="2018-09" db="EMBL/GenBank/DDBJ databases">
        <title>Paenibacillus SK2017-BO5.</title>
        <authorList>
            <person name="Piskunova J.V."/>
            <person name="Dubiley S.A."/>
            <person name="Severinov K.V."/>
        </authorList>
    </citation>
    <scope>NUCLEOTIDE SEQUENCE [LARGE SCALE GENOMIC DNA]</scope>
    <source>
        <strain evidence="2 3">BO5</strain>
    </source>
</reference>
<organism evidence="2 3">
    <name type="scientific">Paenibacillus thiaminolyticus</name>
    <name type="common">Bacillus thiaminolyticus</name>
    <dbReference type="NCBI Taxonomy" id="49283"/>
    <lineage>
        <taxon>Bacteria</taxon>
        <taxon>Bacillati</taxon>
        <taxon>Bacillota</taxon>
        <taxon>Bacilli</taxon>
        <taxon>Bacillales</taxon>
        <taxon>Paenibacillaceae</taxon>
        <taxon>Paenibacillus</taxon>
    </lineage>
</organism>
<evidence type="ECO:0000313" key="2">
    <source>
        <dbReference type="EMBL" id="RJG24478.1"/>
    </source>
</evidence>
<sequence length="118" mass="12550">MGTRVTFMPAGKVIEIVRPTSILAAARQAGVAVRTRCGGKAGCLLCKVNVSGDAHAVTAPTPPEVRKMGMEETLGPRLACQVRLSGRAGSVTVEVPEDPLKALVRRKLEEQQGEDTLW</sequence>
<evidence type="ECO:0000259" key="1">
    <source>
        <dbReference type="PROSITE" id="PS51085"/>
    </source>
</evidence>
<dbReference type="Gene3D" id="3.10.20.30">
    <property type="match status" value="1"/>
</dbReference>
<dbReference type="CDD" id="cd00207">
    <property type="entry name" value="fer2"/>
    <property type="match status" value="1"/>
</dbReference>
<protein>
    <submittedName>
        <fullName evidence="2">Ferredoxin</fullName>
    </submittedName>
</protein>
<comment type="caution">
    <text evidence="2">The sequence shown here is derived from an EMBL/GenBank/DDBJ whole genome shotgun (WGS) entry which is preliminary data.</text>
</comment>
<dbReference type="InterPro" id="IPR001041">
    <property type="entry name" value="2Fe-2S_ferredoxin-type"/>
</dbReference>
<dbReference type="GO" id="GO:0051536">
    <property type="term" value="F:iron-sulfur cluster binding"/>
    <property type="evidence" value="ECO:0007669"/>
    <property type="project" value="InterPro"/>
</dbReference>
<dbReference type="EMBL" id="QYZD01000006">
    <property type="protein sequence ID" value="RJG24478.1"/>
    <property type="molecule type" value="Genomic_DNA"/>
</dbReference>